<dbReference type="Proteomes" id="UP000053789">
    <property type="component" value="Unassembled WGS sequence"/>
</dbReference>
<name>A0A0D2EED2_CLAB1</name>
<evidence type="ECO:0000313" key="2">
    <source>
        <dbReference type="EMBL" id="KIW88461.1"/>
    </source>
</evidence>
<evidence type="ECO:0000259" key="1">
    <source>
        <dbReference type="Pfam" id="PF06985"/>
    </source>
</evidence>
<dbReference type="AlphaFoldDB" id="A0A0D2EED2"/>
<evidence type="ECO:0000313" key="3">
    <source>
        <dbReference type="Proteomes" id="UP000053789"/>
    </source>
</evidence>
<accession>A0A0D2EED2</accession>
<proteinExistence type="predicted"/>
<dbReference type="RefSeq" id="XP_016615130.1">
    <property type="nucleotide sequence ID" value="XM_016768743.1"/>
</dbReference>
<dbReference type="Pfam" id="PF06985">
    <property type="entry name" value="HET"/>
    <property type="match status" value="1"/>
</dbReference>
<gene>
    <name evidence="2" type="ORF">Z519_11030</name>
</gene>
<dbReference type="OrthoDB" id="4149406at2759"/>
<dbReference type="PANTHER" id="PTHR33112:SF16">
    <property type="entry name" value="HETEROKARYON INCOMPATIBILITY DOMAIN-CONTAINING PROTEIN"/>
    <property type="match status" value="1"/>
</dbReference>
<protein>
    <recommendedName>
        <fullName evidence="1">Heterokaryon incompatibility domain-containing protein</fullName>
    </recommendedName>
</protein>
<dbReference type="PANTHER" id="PTHR33112">
    <property type="entry name" value="DOMAIN PROTEIN, PUTATIVE-RELATED"/>
    <property type="match status" value="1"/>
</dbReference>
<sequence length="172" mass="20627">MLEDVIIVARRLKIQYIWIDSMCIVQDSDEKWCTESRRMSYYENSYIMIIPVLCHSADQGFLGHRPRLITKHISGTWASRPEKALHFYYAQRESVRHEAADSCWKTRGWTFQKRLLSTRILYFGRNSVRFEGRGAIFEEMNLRRSAQDDYRVFFASPNHQSSKWNEMEKFRL</sequence>
<organism evidence="2 3">
    <name type="scientific">Cladophialophora bantiana (strain ATCC 10958 / CBS 173.52 / CDC B-1940 / NIH 8579)</name>
    <name type="common">Xylohypha bantiana</name>
    <dbReference type="NCBI Taxonomy" id="1442370"/>
    <lineage>
        <taxon>Eukaryota</taxon>
        <taxon>Fungi</taxon>
        <taxon>Dikarya</taxon>
        <taxon>Ascomycota</taxon>
        <taxon>Pezizomycotina</taxon>
        <taxon>Eurotiomycetes</taxon>
        <taxon>Chaetothyriomycetidae</taxon>
        <taxon>Chaetothyriales</taxon>
        <taxon>Herpotrichiellaceae</taxon>
        <taxon>Cladophialophora</taxon>
    </lineage>
</organism>
<dbReference type="HOGENOM" id="CLU_1555067_0_0_1"/>
<dbReference type="VEuPathDB" id="FungiDB:Z519_11030"/>
<dbReference type="GeneID" id="27703958"/>
<reference evidence="2" key="1">
    <citation type="submission" date="2015-01" db="EMBL/GenBank/DDBJ databases">
        <title>The Genome Sequence of Cladophialophora bantiana CBS 173.52.</title>
        <authorList>
            <consortium name="The Broad Institute Genomics Platform"/>
            <person name="Cuomo C."/>
            <person name="de Hoog S."/>
            <person name="Gorbushina A."/>
            <person name="Stielow B."/>
            <person name="Teixiera M."/>
            <person name="Abouelleil A."/>
            <person name="Chapman S.B."/>
            <person name="Priest M."/>
            <person name="Young S.K."/>
            <person name="Wortman J."/>
            <person name="Nusbaum C."/>
            <person name="Birren B."/>
        </authorList>
    </citation>
    <scope>NUCLEOTIDE SEQUENCE [LARGE SCALE GENOMIC DNA]</scope>
    <source>
        <strain evidence="2">CBS 173.52</strain>
    </source>
</reference>
<dbReference type="InterPro" id="IPR010730">
    <property type="entry name" value="HET"/>
</dbReference>
<feature type="domain" description="Heterokaryon incompatibility" evidence="1">
    <location>
        <begin position="2"/>
        <end position="112"/>
    </location>
</feature>
<dbReference type="EMBL" id="KN846999">
    <property type="protein sequence ID" value="KIW88461.1"/>
    <property type="molecule type" value="Genomic_DNA"/>
</dbReference>
<keyword evidence="3" id="KW-1185">Reference proteome</keyword>